<sequence length="190" mass="22426">MIDMERYLYERVKPIIEGWKEEGIYAISFFIETNLVEDNIPVFIVSYNTEADCEEEDELISYRERRWNYASWRQEETPVISDEESTQFLLDWFSEKGIKNVGVEEGEQYDEEFRYIGKGPNGLYELLEVITTVAKRLHAEEVIKNKFGKEIPIIVHDLEYPWYMIEATEKANPPGLVDEFIEAVENGFED</sequence>
<proteinExistence type="predicted"/>
<dbReference type="Proteomes" id="UP000199659">
    <property type="component" value="Unassembled WGS sequence"/>
</dbReference>
<evidence type="ECO:0000313" key="2">
    <source>
        <dbReference type="Proteomes" id="UP000199659"/>
    </source>
</evidence>
<dbReference type="RefSeq" id="WP_092560011.1">
    <property type="nucleotide sequence ID" value="NZ_FOYZ01000005.1"/>
</dbReference>
<dbReference type="AlphaFoldDB" id="A0A1I6J7T0"/>
<dbReference type="STRING" id="37658.SAMN05661086_01433"/>
<dbReference type="EMBL" id="FOYZ01000005">
    <property type="protein sequence ID" value="SFR75038.1"/>
    <property type="molecule type" value="Genomic_DNA"/>
</dbReference>
<organism evidence="1 2">
    <name type="scientific">Anaeromicropila populeti</name>
    <dbReference type="NCBI Taxonomy" id="37658"/>
    <lineage>
        <taxon>Bacteria</taxon>
        <taxon>Bacillati</taxon>
        <taxon>Bacillota</taxon>
        <taxon>Clostridia</taxon>
        <taxon>Lachnospirales</taxon>
        <taxon>Lachnospiraceae</taxon>
        <taxon>Anaeromicropila</taxon>
    </lineage>
</organism>
<dbReference type="OrthoDB" id="1148327at2"/>
<accession>A0A1I6J7T0</accession>
<evidence type="ECO:0008006" key="3">
    <source>
        <dbReference type="Google" id="ProtNLM"/>
    </source>
</evidence>
<protein>
    <recommendedName>
        <fullName evidence="3">DUF4303 domain-containing protein</fullName>
    </recommendedName>
</protein>
<reference evidence="1 2" key="1">
    <citation type="submission" date="2016-10" db="EMBL/GenBank/DDBJ databases">
        <authorList>
            <person name="de Groot N.N."/>
        </authorList>
    </citation>
    <scope>NUCLEOTIDE SEQUENCE [LARGE SCALE GENOMIC DNA]</scope>
    <source>
        <strain evidence="1 2">743A</strain>
    </source>
</reference>
<evidence type="ECO:0000313" key="1">
    <source>
        <dbReference type="EMBL" id="SFR75038.1"/>
    </source>
</evidence>
<gene>
    <name evidence="1" type="ORF">SAMN05661086_01433</name>
</gene>
<keyword evidence="2" id="KW-1185">Reference proteome</keyword>
<name>A0A1I6J7T0_9FIRM</name>